<evidence type="ECO:0000256" key="9">
    <source>
        <dbReference type="SAM" id="Coils"/>
    </source>
</evidence>
<keyword evidence="3" id="KW-0597">Phosphoprotein</keyword>
<keyword evidence="14" id="KW-1185">Reference proteome</keyword>
<dbReference type="Gene3D" id="1.10.287.130">
    <property type="match status" value="1"/>
</dbReference>
<feature type="transmembrane region" description="Helical" evidence="10">
    <location>
        <begin position="243"/>
        <end position="260"/>
    </location>
</feature>
<feature type="transmembrane region" description="Helical" evidence="10">
    <location>
        <begin position="272"/>
        <end position="291"/>
    </location>
</feature>
<dbReference type="PRINTS" id="PR00344">
    <property type="entry name" value="BCTRLSENSOR"/>
</dbReference>
<keyword evidence="6 13" id="KW-0418">Kinase</keyword>
<dbReference type="InterPro" id="IPR004358">
    <property type="entry name" value="Sig_transdc_His_kin-like_C"/>
</dbReference>
<evidence type="ECO:0000256" key="11">
    <source>
        <dbReference type="SAM" id="SignalP"/>
    </source>
</evidence>
<evidence type="ECO:0000256" key="4">
    <source>
        <dbReference type="ARBA" id="ARBA00022679"/>
    </source>
</evidence>
<feature type="transmembrane region" description="Helical" evidence="10">
    <location>
        <begin position="204"/>
        <end position="223"/>
    </location>
</feature>
<feature type="coiled-coil region" evidence="9">
    <location>
        <begin position="401"/>
        <end position="449"/>
    </location>
</feature>
<dbReference type="CDD" id="cd00082">
    <property type="entry name" value="HisKA"/>
    <property type="match status" value="1"/>
</dbReference>
<feature type="domain" description="Histidine kinase" evidence="12">
    <location>
        <begin position="456"/>
        <end position="669"/>
    </location>
</feature>
<dbReference type="Pfam" id="PF02518">
    <property type="entry name" value="HATPase_c"/>
    <property type="match status" value="1"/>
</dbReference>
<comment type="catalytic activity">
    <reaction evidence="1">
        <text>ATP + protein L-histidine = ADP + protein N-phospho-L-histidine.</text>
        <dbReference type="EC" id="2.7.13.3"/>
    </reaction>
</comment>
<evidence type="ECO:0000313" key="13">
    <source>
        <dbReference type="EMBL" id="MCX2746116.1"/>
    </source>
</evidence>
<dbReference type="InterPro" id="IPR036890">
    <property type="entry name" value="HATPase_C_sf"/>
</dbReference>
<feature type="transmembrane region" description="Helical" evidence="10">
    <location>
        <begin position="175"/>
        <end position="197"/>
    </location>
</feature>
<evidence type="ECO:0000256" key="5">
    <source>
        <dbReference type="ARBA" id="ARBA00022741"/>
    </source>
</evidence>
<evidence type="ECO:0000256" key="6">
    <source>
        <dbReference type="ARBA" id="ARBA00022777"/>
    </source>
</evidence>
<evidence type="ECO:0000256" key="8">
    <source>
        <dbReference type="ARBA" id="ARBA00023012"/>
    </source>
</evidence>
<dbReference type="InterPro" id="IPR036097">
    <property type="entry name" value="HisK_dim/P_sf"/>
</dbReference>
<comment type="caution">
    <text evidence="13">The sequence shown here is derived from an EMBL/GenBank/DDBJ whole genome shotgun (WGS) entry which is preliminary data.</text>
</comment>
<keyword evidence="8" id="KW-0902">Two-component regulatory system</keyword>
<dbReference type="SUPFAM" id="SSF47384">
    <property type="entry name" value="Homodimeric domain of signal transducing histidine kinase"/>
    <property type="match status" value="1"/>
</dbReference>
<evidence type="ECO:0000256" key="7">
    <source>
        <dbReference type="ARBA" id="ARBA00022840"/>
    </source>
</evidence>
<evidence type="ECO:0000313" key="14">
    <source>
        <dbReference type="Proteomes" id="UP001209885"/>
    </source>
</evidence>
<evidence type="ECO:0000256" key="2">
    <source>
        <dbReference type="ARBA" id="ARBA00012438"/>
    </source>
</evidence>
<sequence>MISFFRLIHISLAVILFTTKSFASDNNLILEADSPEIIHLTGVWLLESPGYKQEVITIEDGPVNNSKRSYGTYHKNILLESDSSLDLSIYIPLIRTSFELKVNNVLVAEQGKVSQNRKFYHPGMKVKPYDITLHPGKNTISITFANYAHAKGGLITPPVIGTHDDVLWHIRKSDIILTAIYGSIILLGIFFILFFISWKKDMEILYFGLFAIMWAVRCISTASKHISFLYNNFEWETLIRIDYFGFYCSILFGFLFFNKLFKSYSIPDFSKLVVAGTSLMVISTIVTPVKVFTEATVFVHFILSPVIIYVIYLSYQSYKNNDDISKIGLAAAISAMAIFGLEWLLFFQTFSIPDFSIDLGYLLIFLLNASTLSRRFAKRFNQLETLQRETTLQNIKIEEQHNKIQESHNTILNQRDELEKKHKEITAINKSLEEKVFERTKELEKANNELDTFLYRASHDLRRPLTSIQGLCSIALGNLSSEELHQLLKMMRETAGTMDNMLKKLISISEIYHYDDQKDIVNLNNLRIEILSEFKSKLSLSGVKLEFVHDTEDIHINKRLIFLILFHLIDNSIQYRKKDINNSESKIEIKIKQECKNVVISVYDNGMGIEKSQLDNVCKMFYKATDRSTGNGLGLYLCKAAINKLGGEMSILSREHSYTEVIFNIPAEPVNIKYQLN</sequence>
<dbReference type="Pfam" id="PF07695">
    <property type="entry name" value="7TMR-DISM_7TM"/>
    <property type="match status" value="1"/>
</dbReference>
<dbReference type="Proteomes" id="UP001209885">
    <property type="component" value="Unassembled WGS sequence"/>
</dbReference>
<feature type="transmembrane region" description="Helical" evidence="10">
    <location>
        <begin position="327"/>
        <end position="347"/>
    </location>
</feature>
<dbReference type="SUPFAM" id="SSF55874">
    <property type="entry name" value="ATPase domain of HSP90 chaperone/DNA topoisomerase II/histidine kinase"/>
    <property type="match status" value="1"/>
</dbReference>
<keyword evidence="10" id="KW-0472">Membrane</keyword>
<dbReference type="InterPro" id="IPR011623">
    <property type="entry name" value="7TMR_DISM_rcpt_extracell_dom1"/>
</dbReference>
<protein>
    <recommendedName>
        <fullName evidence="2">histidine kinase</fullName>
        <ecNumber evidence="2">2.7.13.3</ecNumber>
    </recommendedName>
</protein>
<dbReference type="PANTHER" id="PTHR42878">
    <property type="entry name" value="TWO-COMPONENT HISTIDINE KINASE"/>
    <property type="match status" value="1"/>
</dbReference>
<keyword evidence="10" id="KW-1133">Transmembrane helix</keyword>
<keyword evidence="4" id="KW-0808">Transferase</keyword>
<dbReference type="RefSeq" id="WP_266058817.1">
    <property type="nucleotide sequence ID" value="NZ_JAPFQN010000014.1"/>
</dbReference>
<dbReference type="EMBL" id="JAPFQN010000014">
    <property type="protein sequence ID" value="MCX2746116.1"/>
    <property type="molecule type" value="Genomic_DNA"/>
</dbReference>
<keyword evidence="11" id="KW-0732">Signal</keyword>
<evidence type="ECO:0000259" key="12">
    <source>
        <dbReference type="PROSITE" id="PS50109"/>
    </source>
</evidence>
<feature type="signal peptide" evidence="11">
    <location>
        <begin position="1"/>
        <end position="23"/>
    </location>
</feature>
<dbReference type="SMART" id="SM00387">
    <property type="entry name" value="HATPase_c"/>
    <property type="match status" value="1"/>
</dbReference>
<dbReference type="SMART" id="SM00388">
    <property type="entry name" value="HisKA"/>
    <property type="match status" value="1"/>
</dbReference>
<dbReference type="EC" id="2.7.13.3" evidence="2"/>
<feature type="chain" id="PRO_5046703851" description="histidine kinase" evidence="11">
    <location>
        <begin position="24"/>
        <end position="677"/>
    </location>
</feature>
<keyword evidence="10" id="KW-0812">Transmembrane</keyword>
<dbReference type="PROSITE" id="PS50109">
    <property type="entry name" value="HIS_KIN"/>
    <property type="match status" value="1"/>
</dbReference>
<name>A0ABT3RWR5_9BACT</name>
<keyword evidence="5" id="KW-0547">Nucleotide-binding</keyword>
<dbReference type="InterPro" id="IPR003661">
    <property type="entry name" value="HisK_dim/P_dom"/>
</dbReference>
<keyword evidence="9" id="KW-0175">Coiled coil</keyword>
<accession>A0ABT3RWR5</accession>
<dbReference type="Gene3D" id="3.30.565.10">
    <property type="entry name" value="Histidine kinase-like ATPase, C-terminal domain"/>
    <property type="match status" value="1"/>
</dbReference>
<dbReference type="PANTHER" id="PTHR42878:SF7">
    <property type="entry name" value="SENSOR HISTIDINE KINASE GLRK"/>
    <property type="match status" value="1"/>
</dbReference>
<dbReference type="GO" id="GO:0016301">
    <property type="term" value="F:kinase activity"/>
    <property type="evidence" value="ECO:0007669"/>
    <property type="project" value="UniProtKB-KW"/>
</dbReference>
<dbReference type="Pfam" id="PF00512">
    <property type="entry name" value="HisKA"/>
    <property type="match status" value="1"/>
</dbReference>
<feature type="transmembrane region" description="Helical" evidence="10">
    <location>
        <begin position="359"/>
        <end position="377"/>
    </location>
</feature>
<evidence type="ECO:0000256" key="10">
    <source>
        <dbReference type="SAM" id="Phobius"/>
    </source>
</evidence>
<feature type="transmembrane region" description="Helical" evidence="10">
    <location>
        <begin position="297"/>
        <end position="315"/>
    </location>
</feature>
<keyword evidence="7" id="KW-0067">ATP-binding</keyword>
<dbReference type="InterPro" id="IPR005467">
    <property type="entry name" value="His_kinase_dom"/>
</dbReference>
<dbReference type="InterPro" id="IPR003594">
    <property type="entry name" value="HATPase_dom"/>
</dbReference>
<gene>
    <name evidence="13" type="ORF">OO013_19715</name>
</gene>
<organism evidence="13 14">
    <name type="scientific">Mangrovivirga halotolerans</name>
    <dbReference type="NCBI Taxonomy" id="2993936"/>
    <lineage>
        <taxon>Bacteria</taxon>
        <taxon>Pseudomonadati</taxon>
        <taxon>Bacteroidota</taxon>
        <taxon>Cytophagia</taxon>
        <taxon>Cytophagales</taxon>
        <taxon>Mangrovivirgaceae</taxon>
        <taxon>Mangrovivirga</taxon>
    </lineage>
</organism>
<proteinExistence type="predicted"/>
<evidence type="ECO:0000256" key="1">
    <source>
        <dbReference type="ARBA" id="ARBA00000085"/>
    </source>
</evidence>
<reference evidence="13 14" key="1">
    <citation type="submission" date="2022-11" db="EMBL/GenBank/DDBJ databases">
        <title>The characterization of three novel Bacteroidetes species and genomic analysis of their roles in tidal elemental geochemical cycles.</title>
        <authorList>
            <person name="Ma K."/>
        </authorList>
    </citation>
    <scope>NUCLEOTIDE SEQUENCE [LARGE SCALE GENOMIC DNA]</scope>
    <source>
        <strain evidence="13 14">M17</strain>
    </source>
</reference>
<dbReference type="InterPro" id="IPR050351">
    <property type="entry name" value="BphY/WalK/GraS-like"/>
</dbReference>
<evidence type="ECO:0000256" key="3">
    <source>
        <dbReference type="ARBA" id="ARBA00022553"/>
    </source>
</evidence>